<gene>
    <name evidence="2" type="ORF">LZD57_10575</name>
</gene>
<protein>
    <submittedName>
        <fullName evidence="2">Uncharacterized protein</fullName>
    </submittedName>
</protein>
<keyword evidence="1" id="KW-0175">Coiled coil</keyword>
<comment type="caution">
    <text evidence="2">The sequence shown here is derived from an EMBL/GenBank/DDBJ whole genome shotgun (WGS) entry which is preliminary data.</text>
</comment>
<accession>A0A9X1P0T2</accession>
<evidence type="ECO:0000313" key="2">
    <source>
        <dbReference type="EMBL" id="MCE7028433.1"/>
    </source>
</evidence>
<feature type="coiled-coil region" evidence="1">
    <location>
        <begin position="156"/>
        <end position="183"/>
    </location>
</feature>
<reference evidence="2" key="1">
    <citation type="submission" date="2022-01" db="EMBL/GenBank/DDBJ databases">
        <title>Jiella avicenniae sp. nov., a novel endophytic bacterium isolated from bark of Avicennia marina.</title>
        <authorList>
            <person name="Tuo L."/>
        </authorList>
    </citation>
    <scope>NUCLEOTIDE SEQUENCE</scope>
    <source>
        <strain evidence="2">CBK1P-4</strain>
    </source>
</reference>
<evidence type="ECO:0000313" key="3">
    <source>
        <dbReference type="Proteomes" id="UP001139035"/>
    </source>
</evidence>
<proteinExistence type="predicted"/>
<organism evidence="2 3">
    <name type="scientific">Jiella avicenniae</name>
    <dbReference type="NCBI Taxonomy" id="2907202"/>
    <lineage>
        <taxon>Bacteria</taxon>
        <taxon>Pseudomonadati</taxon>
        <taxon>Pseudomonadota</taxon>
        <taxon>Alphaproteobacteria</taxon>
        <taxon>Hyphomicrobiales</taxon>
        <taxon>Aurantimonadaceae</taxon>
        <taxon>Jiella</taxon>
    </lineage>
</organism>
<dbReference type="EMBL" id="JAJUWU010000009">
    <property type="protein sequence ID" value="MCE7028433.1"/>
    <property type="molecule type" value="Genomic_DNA"/>
</dbReference>
<name>A0A9X1P0T2_9HYPH</name>
<keyword evidence="3" id="KW-1185">Reference proteome</keyword>
<dbReference type="Proteomes" id="UP001139035">
    <property type="component" value="Unassembled WGS sequence"/>
</dbReference>
<evidence type="ECO:0000256" key="1">
    <source>
        <dbReference type="SAM" id="Coils"/>
    </source>
</evidence>
<dbReference type="RefSeq" id="WP_233719591.1">
    <property type="nucleotide sequence ID" value="NZ_JAJUWU010000009.1"/>
</dbReference>
<sequence>MSEKTKPLAITLRYTNWRGETADRTIIPERVWFGHTEWHPQDQWMLNALDVEKDTYRDFALSGFAAASLDQPARVKPLDRAPSDQSSQGWTLPITMLEDVAGVVAQQNWERPTIEVVEIIILEAERRILACLQQDSEGAIESNCCIEDFSEPCGPFASMQRDYEDALARLDRAEKALMAAREIVSDRGDHAAQDVLAEIDAALASKGAIR</sequence>
<dbReference type="AlphaFoldDB" id="A0A9X1P0T2"/>